<comment type="caution">
    <text evidence="1">The sequence shown here is derived from an EMBL/GenBank/DDBJ whole genome shotgun (WGS) entry which is preliminary data.</text>
</comment>
<organism evidence="1 2">
    <name type="scientific">Mycena metata</name>
    <dbReference type="NCBI Taxonomy" id="1033252"/>
    <lineage>
        <taxon>Eukaryota</taxon>
        <taxon>Fungi</taxon>
        <taxon>Dikarya</taxon>
        <taxon>Basidiomycota</taxon>
        <taxon>Agaricomycotina</taxon>
        <taxon>Agaricomycetes</taxon>
        <taxon>Agaricomycetidae</taxon>
        <taxon>Agaricales</taxon>
        <taxon>Marasmiineae</taxon>
        <taxon>Mycenaceae</taxon>
        <taxon>Mycena</taxon>
    </lineage>
</organism>
<keyword evidence="2" id="KW-1185">Reference proteome</keyword>
<accession>A0AAD7JLB0</accession>
<evidence type="ECO:0000313" key="2">
    <source>
        <dbReference type="Proteomes" id="UP001215598"/>
    </source>
</evidence>
<dbReference type="EMBL" id="JARKIB010000022">
    <property type="protein sequence ID" value="KAJ7767256.1"/>
    <property type="molecule type" value="Genomic_DNA"/>
</dbReference>
<proteinExistence type="predicted"/>
<protein>
    <submittedName>
        <fullName evidence="1">Uncharacterized protein</fullName>
    </submittedName>
</protein>
<reference evidence="1" key="1">
    <citation type="submission" date="2023-03" db="EMBL/GenBank/DDBJ databases">
        <title>Massive genome expansion in bonnet fungi (Mycena s.s.) driven by repeated elements and novel gene families across ecological guilds.</title>
        <authorList>
            <consortium name="Lawrence Berkeley National Laboratory"/>
            <person name="Harder C.B."/>
            <person name="Miyauchi S."/>
            <person name="Viragh M."/>
            <person name="Kuo A."/>
            <person name="Thoen E."/>
            <person name="Andreopoulos B."/>
            <person name="Lu D."/>
            <person name="Skrede I."/>
            <person name="Drula E."/>
            <person name="Henrissat B."/>
            <person name="Morin E."/>
            <person name="Kohler A."/>
            <person name="Barry K."/>
            <person name="LaButti K."/>
            <person name="Morin E."/>
            <person name="Salamov A."/>
            <person name="Lipzen A."/>
            <person name="Mereny Z."/>
            <person name="Hegedus B."/>
            <person name="Baldrian P."/>
            <person name="Stursova M."/>
            <person name="Weitz H."/>
            <person name="Taylor A."/>
            <person name="Grigoriev I.V."/>
            <person name="Nagy L.G."/>
            <person name="Martin F."/>
            <person name="Kauserud H."/>
        </authorList>
    </citation>
    <scope>NUCLEOTIDE SEQUENCE</scope>
    <source>
        <strain evidence="1">CBHHK182m</strain>
    </source>
</reference>
<sequence length="109" mass="12328">MLCPGLKRVTFLHFSAVSDEDLIAFLLARTDPHLPPESRLTSARVEITRARQRDIIPALQQRIEAGLRVSLRYGLPPPAVPYSVSHGNQQDSHDWDPVSSYEYLDKEFG</sequence>
<dbReference type="Proteomes" id="UP001215598">
    <property type="component" value="Unassembled WGS sequence"/>
</dbReference>
<gene>
    <name evidence="1" type="ORF">B0H16DRAFT_1453585</name>
</gene>
<dbReference type="AlphaFoldDB" id="A0AAD7JLB0"/>
<name>A0AAD7JLB0_9AGAR</name>
<evidence type="ECO:0000313" key="1">
    <source>
        <dbReference type="EMBL" id="KAJ7767256.1"/>
    </source>
</evidence>